<reference evidence="2 3" key="2">
    <citation type="journal article" date="2012" name="J. Biosci. Bioeng.">
        <title>Complete genome sequence and characterization of the N-acylhomoserine lactone-degrading gene of the potato leaf-associated Solibacillus silvestris.</title>
        <authorList>
            <person name="Morohoshi T."/>
            <person name="Tominaga Y."/>
            <person name="Someya N."/>
            <person name="Ikeda T."/>
        </authorList>
    </citation>
    <scope>NUCLEOTIDE SEQUENCE [LARGE SCALE GENOMIC DNA]</scope>
    <source>
        <strain evidence="2 3">StLB046</strain>
    </source>
</reference>
<reference evidence="3" key="1">
    <citation type="submission" date="2011-04" db="EMBL/GenBank/DDBJ databases">
        <title>Genome sequence of Solibacillus silvestris StLB046.</title>
        <authorList>
            <person name="Morohoshi T."/>
            <person name="Someya N."/>
            <person name="Ikeda T."/>
        </authorList>
    </citation>
    <scope>NUCLEOTIDE SEQUENCE [LARGE SCALE GENOMIC DNA]</scope>
    <source>
        <strain evidence="3">StLB046</strain>
    </source>
</reference>
<dbReference type="HOGENOM" id="CLU_3239722_0_0_9"/>
<feature type="chain" id="PRO_5038761184" evidence="1">
    <location>
        <begin position="22"/>
        <end position="43"/>
    </location>
</feature>
<feature type="signal peptide" evidence="1">
    <location>
        <begin position="1"/>
        <end position="21"/>
    </location>
</feature>
<dbReference type="AlphaFoldDB" id="F2F681"/>
<dbReference type="Proteomes" id="UP000006691">
    <property type="component" value="Chromosome"/>
</dbReference>
<protein>
    <submittedName>
        <fullName evidence="2">Uncharacterized protein</fullName>
    </submittedName>
</protein>
<keyword evidence="3" id="KW-1185">Reference proteome</keyword>
<dbReference type="KEGG" id="siv:SSIL_3062"/>
<proteinExistence type="predicted"/>
<sequence length="43" mass="4623">MKKVKVLILACLLAVGFTASVSPMSASAHGCGNMPCKELEWWN</sequence>
<evidence type="ECO:0000313" key="2">
    <source>
        <dbReference type="EMBL" id="BAK17485.1"/>
    </source>
</evidence>
<organism evidence="2 3">
    <name type="scientific">Solibacillus silvestris (strain StLB046)</name>
    <name type="common">Bacillus silvestris</name>
    <dbReference type="NCBI Taxonomy" id="1002809"/>
    <lineage>
        <taxon>Bacteria</taxon>
        <taxon>Bacillati</taxon>
        <taxon>Bacillota</taxon>
        <taxon>Bacilli</taxon>
        <taxon>Bacillales</taxon>
        <taxon>Caryophanaceae</taxon>
        <taxon>Solibacillus</taxon>
    </lineage>
</organism>
<gene>
    <name evidence="2" type="ordered locus">SSIL_3062</name>
</gene>
<evidence type="ECO:0000256" key="1">
    <source>
        <dbReference type="SAM" id="SignalP"/>
    </source>
</evidence>
<keyword evidence="1" id="KW-0732">Signal</keyword>
<dbReference type="EMBL" id="AP012157">
    <property type="protein sequence ID" value="BAK17485.1"/>
    <property type="molecule type" value="Genomic_DNA"/>
</dbReference>
<dbReference type="RefSeq" id="WP_014824525.1">
    <property type="nucleotide sequence ID" value="NC_018065.1"/>
</dbReference>
<name>F2F681_SOLSS</name>
<dbReference type="PATRIC" id="fig|1002809.3.peg.3089"/>
<dbReference type="STRING" id="1002809.SSIL_3062"/>
<accession>F2F681</accession>
<evidence type="ECO:0000313" key="3">
    <source>
        <dbReference type="Proteomes" id="UP000006691"/>
    </source>
</evidence>